<accession>A0A438EEM6</accession>
<organism evidence="2 3">
    <name type="scientific">Vitis vinifera</name>
    <name type="common">Grape</name>
    <dbReference type="NCBI Taxonomy" id="29760"/>
    <lineage>
        <taxon>Eukaryota</taxon>
        <taxon>Viridiplantae</taxon>
        <taxon>Streptophyta</taxon>
        <taxon>Embryophyta</taxon>
        <taxon>Tracheophyta</taxon>
        <taxon>Spermatophyta</taxon>
        <taxon>Magnoliopsida</taxon>
        <taxon>eudicotyledons</taxon>
        <taxon>Gunneridae</taxon>
        <taxon>Pentapetalae</taxon>
        <taxon>rosids</taxon>
        <taxon>Vitales</taxon>
        <taxon>Vitaceae</taxon>
        <taxon>Viteae</taxon>
        <taxon>Vitis</taxon>
    </lineage>
</organism>
<comment type="caution">
    <text evidence="2">The sequence shown here is derived from an EMBL/GenBank/DDBJ whole genome shotgun (WGS) entry which is preliminary data.</text>
</comment>
<name>A0A438EEM6_VITVI</name>
<evidence type="ECO:0000313" key="3">
    <source>
        <dbReference type="Proteomes" id="UP000288805"/>
    </source>
</evidence>
<dbReference type="PANTHER" id="PTHR47481:SF30">
    <property type="entry name" value="CCHC-TYPE DOMAIN-CONTAINING PROTEIN"/>
    <property type="match status" value="1"/>
</dbReference>
<dbReference type="SUPFAM" id="SSF53098">
    <property type="entry name" value="Ribonuclease H-like"/>
    <property type="match status" value="1"/>
</dbReference>
<dbReference type="Gene3D" id="3.30.420.10">
    <property type="entry name" value="Ribonuclease H-like superfamily/Ribonuclease H"/>
    <property type="match status" value="1"/>
</dbReference>
<evidence type="ECO:0000313" key="2">
    <source>
        <dbReference type="EMBL" id="RVW46108.1"/>
    </source>
</evidence>
<gene>
    <name evidence="2" type="primary">RE1_1317</name>
    <name evidence="2" type="ORF">CK203_076191</name>
</gene>
<feature type="domain" description="Reverse transcriptase Ty1/copia-type" evidence="1">
    <location>
        <begin position="394"/>
        <end position="486"/>
    </location>
</feature>
<dbReference type="InterPro" id="IPR043502">
    <property type="entry name" value="DNA/RNA_pol_sf"/>
</dbReference>
<protein>
    <submittedName>
        <fullName evidence="2">Retrovirus-related Pol polyprotein from transposon RE1</fullName>
    </submittedName>
</protein>
<proteinExistence type="predicted"/>
<dbReference type="SUPFAM" id="SSF56672">
    <property type="entry name" value="DNA/RNA polymerases"/>
    <property type="match status" value="1"/>
</dbReference>
<dbReference type="AlphaFoldDB" id="A0A438EEM6"/>
<dbReference type="InterPro" id="IPR013103">
    <property type="entry name" value="RVT_2"/>
</dbReference>
<dbReference type="InterPro" id="IPR012337">
    <property type="entry name" value="RNaseH-like_sf"/>
</dbReference>
<dbReference type="InterPro" id="IPR036397">
    <property type="entry name" value="RNaseH_sf"/>
</dbReference>
<dbReference type="Pfam" id="PF07727">
    <property type="entry name" value="RVT_2"/>
    <property type="match status" value="1"/>
</dbReference>
<dbReference type="GO" id="GO:0003676">
    <property type="term" value="F:nucleic acid binding"/>
    <property type="evidence" value="ECO:0007669"/>
    <property type="project" value="InterPro"/>
</dbReference>
<evidence type="ECO:0000259" key="1">
    <source>
        <dbReference type="Pfam" id="PF07727"/>
    </source>
</evidence>
<reference evidence="2 3" key="1">
    <citation type="journal article" date="2018" name="PLoS Genet.">
        <title>Population sequencing reveals clonal diversity and ancestral inbreeding in the grapevine cultivar Chardonnay.</title>
        <authorList>
            <person name="Roach M.J."/>
            <person name="Johnson D.L."/>
            <person name="Bohlmann J."/>
            <person name="van Vuuren H.J."/>
            <person name="Jones S.J."/>
            <person name="Pretorius I.S."/>
            <person name="Schmidt S.A."/>
            <person name="Borneman A.R."/>
        </authorList>
    </citation>
    <scope>NUCLEOTIDE SEQUENCE [LARGE SCALE GENOMIC DNA]</scope>
    <source>
        <strain evidence="3">cv. Chardonnay</strain>
        <tissue evidence="2">Leaf</tissue>
    </source>
</reference>
<sequence length="486" mass="54815">MNEYLLKIRGFVDLLALVGVNLSVKDHIDVIIDGLPSEYDTFFLTINSRTEDYLIEEIEFVLLAQEARIEKHNKSLDFETASVNITQGLGNFGRGNFSQGRGFTSNNQFSPNFGRGNFSPRGRGGFQGRSCFNNGGRRSWNTWNNNATANAEKNDSGASNHVIAIANNLVEHTPYYGNEQVHGNVSLPINPILEQTVKCLYMFQISNLIMDFLSYTHQQNGVTERKHRHIVENGLTFLARASMPFKYWDESFRTIVFLHNRLSSPVSHESLSSQPQYYSISQPISFSQSPPILSSKQLVSSISIASSPSPIALIPSINTTTHLENYQDSNAPIVSSFILSTTENTHYMITRSKKGIFKPKVYSVTKEPQFADEALQNENWKIAMIDEYSVLLRNNTWSLVDLPAGRKVIGCKWIFKVKENPDGSINKYKARLVAKGFHQTTGFDYTETFSLVVKPTTIRVVLTITLSRNWKIQQLDINNAFLNGDL</sequence>
<dbReference type="EMBL" id="QGNW01001307">
    <property type="protein sequence ID" value="RVW46108.1"/>
    <property type="molecule type" value="Genomic_DNA"/>
</dbReference>
<dbReference type="PANTHER" id="PTHR47481">
    <property type="match status" value="1"/>
</dbReference>
<dbReference type="Proteomes" id="UP000288805">
    <property type="component" value="Unassembled WGS sequence"/>
</dbReference>